<dbReference type="PANTHER" id="PTHR46148">
    <property type="entry name" value="CHROMO DOMAIN-CONTAINING PROTEIN"/>
    <property type="match status" value="1"/>
</dbReference>
<dbReference type="KEGG" id="nta:107791491"/>
<dbReference type="AlphaFoldDB" id="A0A1S3ZXP8"/>
<dbReference type="InterPro" id="IPR056924">
    <property type="entry name" value="SH3_Tf2-1"/>
</dbReference>
<gene>
    <name evidence="2" type="primary">LOC107791491</name>
</gene>
<dbReference type="PANTHER" id="PTHR46148:SF60">
    <property type="entry name" value="CHROMO DOMAIN-CONTAINING PROTEIN"/>
    <property type="match status" value="1"/>
</dbReference>
<dbReference type="Pfam" id="PF24626">
    <property type="entry name" value="SH3_Tf2-1"/>
    <property type="match status" value="1"/>
</dbReference>
<organism evidence="2">
    <name type="scientific">Nicotiana tabacum</name>
    <name type="common">Common tobacco</name>
    <dbReference type="NCBI Taxonomy" id="4097"/>
    <lineage>
        <taxon>Eukaryota</taxon>
        <taxon>Viridiplantae</taxon>
        <taxon>Streptophyta</taxon>
        <taxon>Embryophyta</taxon>
        <taxon>Tracheophyta</taxon>
        <taxon>Spermatophyta</taxon>
        <taxon>Magnoliopsida</taxon>
        <taxon>eudicotyledons</taxon>
        <taxon>Gunneridae</taxon>
        <taxon>Pentapetalae</taxon>
        <taxon>asterids</taxon>
        <taxon>lamiids</taxon>
        <taxon>Solanales</taxon>
        <taxon>Solanaceae</taxon>
        <taxon>Nicotianoideae</taxon>
        <taxon>Nicotianeae</taxon>
        <taxon>Nicotiana</taxon>
    </lineage>
</organism>
<proteinExistence type="predicted"/>
<protein>
    <recommendedName>
        <fullName evidence="1">Tf2-1-like SH3-like domain-containing protein</fullName>
    </recommendedName>
</protein>
<dbReference type="OrthoDB" id="1297073at2759"/>
<evidence type="ECO:0000313" key="2">
    <source>
        <dbReference type="RefSeq" id="XP_016469066.1"/>
    </source>
</evidence>
<name>A0A1S3ZXP8_TOBAC</name>
<sequence>MSPMKGVMRFEKKRMNLRFIGPFEIFERVEEVASRLALTPSLAGVHPVLHFSLLWKYPEDRSHVLDFNMVQLDEDLTYEEELVAILDRQVRKLRSRSFPSVKVHWRNQLIEEVM</sequence>
<dbReference type="RefSeq" id="XP_016469066.1">
    <property type="nucleotide sequence ID" value="XM_016613580.1"/>
</dbReference>
<dbReference type="PaxDb" id="4097-A0A1S3ZXP8"/>
<feature type="domain" description="Tf2-1-like SH3-like" evidence="1">
    <location>
        <begin position="5"/>
        <end position="57"/>
    </location>
</feature>
<evidence type="ECO:0000259" key="1">
    <source>
        <dbReference type="Pfam" id="PF24626"/>
    </source>
</evidence>
<accession>A0A1S3ZXP8</accession>
<reference evidence="2" key="1">
    <citation type="submission" date="2025-08" db="UniProtKB">
        <authorList>
            <consortium name="RefSeq"/>
        </authorList>
    </citation>
    <scope>IDENTIFICATION</scope>
</reference>